<comment type="caution">
    <text evidence="4">The sequence shown here is derived from an EMBL/GenBank/DDBJ whole genome shotgun (WGS) entry which is preliminary data.</text>
</comment>
<dbReference type="Proteomes" id="UP000824078">
    <property type="component" value="Unassembled WGS sequence"/>
</dbReference>
<dbReference type="PANTHER" id="PTHR47271">
    <property type="entry name" value="ARGININE DEIMINASE"/>
    <property type="match status" value="1"/>
</dbReference>
<sequence length="408" mass="45404">MSHVHVYSEIGQLKRVMLSRPGDELNQVHPFHLQEMLLQDTPMLTRAQAEHDEFAQILRNAGAEVFYIRDLFTQAMSHQDAREAFTKEFIAASHVCSPQLEEAVLAYYNQLDTTSFVNAIYCGIRSDNAFFADDTTLGGMISKGALFIVEPLPNAYFARDSSINVADGVILSHMCKRYRQREPLLLKYIHRYSDLYADDPTEDLYNMKSPWTIEGGDVMVASDHTLCIGCFGRTEPGAIEAVAASVFERGYTSVYAFHSRDPRIMHLDGMLAMIDYDTFMCNPFMKDNVAVFKLTPGAIDTNGKPSVHCSLVEGGWSDALCEAVGVDAVRFIPCGNGDMIGGRWESYNLGANLLCIKPGEVAAYDRNLITLDLLDKAGITVHTFCGSELSRGKGGPRCMSMPIWREDL</sequence>
<evidence type="ECO:0000313" key="4">
    <source>
        <dbReference type="EMBL" id="HIU23601.1"/>
    </source>
</evidence>
<evidence type="ECO:0000256" key="2">
    <source>
        <dbReference type="ARBA" id="ARBA00022801"/>
    </source>
</evidence>
<evidence type="ECO:0000256" key="1">
    <source>
        <dbReference type="ARBA" id="ARBA00010206"/>
    </source>
</evidence>
<evidence type="ECO:0000313" key="5">
    <source>
        <dbReference type="Proteomes" id="UP000824078"/>
    </source>
</evidence>
<feature type="active site" description="Amidino-cysteine intermediate" evidence="3">
    <location>
        <position position="398"/>
    </location>
</feature>
<dbReference type="Gene3D" id="3.75.10.10">
    <property type="entry name" value="L-arginine/glycine Amidinotransferase, Chain A"/>
    <property type="match status" value="1"/>
</dbReference>
<dbReference type="Gene3D" id="1.10.3930.10">
    <property type="entry name" value="Arginine deiminase"/>
    <property type="match status" value="1"/>
</dbReference>
<name>A0A9D1L4G0_9ACTN</name>
<dbReference type="Pfam" id="PF02274">
    <property type="entry name" value="ADI"/>
    <property type="match status" value="1"/>
</dbReference>
<organism evidence="4 5">
    <name type="scientific">Candidatus Coprovicinus avistercoris</name>
    <dbReference type="NCBI Taxonomy" id="2840754"/>
    <lineage>
        <taxon>Bacteria</taxon>
        <taxon>Bacillati</taxon>
        <taxon>Actinomycetota</taxon>
        <taxon>Coriobacteriia</taxon>
        <taxon>Coriobacteriales</taxon>
        <taxon>Coriobacteriaceae</taxon>
        <taxon>Coriobacteriaceae incertae sedis</taxon>
        <taxon>Candidatus Coprovicinus</taxon>
    </lineage>
</organism>
<reference evidence="4" key="2">
    <citation type="journal article" date="2021" name="PeerJ">
        <title>Extensive microbial diversity within the chicken gut microbiome revealed by metagenomics and culture.</title>
        <authorList>
            <person name="Gilroy R."/>
            <person name="Ravi A."/>
            <person name="Getino M."/>
            <person name="Pursley I."/>
            <person name="Horton D.L."/>
            <person name="Alikhan N.F."/>
            <person name="Baker D."/>
            <person name="Gharbi K."/>
            <person name="Hall N."/>
            <person name="Watson M."/>
            <person name="Adriaenssens E.M."/>
            <person name="Foster-Nyarko E."/>
            <person name="Jarju S."/>
            <person name="Secka A."/>
            <person name="Antonio M."/>
            <person name="Oren A."/>
            <person name="Chaudhuri R.R."/>
            <person name="La Ragione R."/>
            <person name="Hildebrand F."/>
            <person name="Pallen M.J."/>
        </authorList>
    </citation>
    <scope>NUCLEOTIDE SEQUENCE</scope>
    <source>
        <strain evidence="4">ChiHjej12B11-29160</strain>
    </source>
</reference>
<dbReference type="PANTHER" id="PTHR47271:SF2">
    <property type="entry name" value="ARGININE DEIMINASE"/>
    <property type="match status" value="1"/>
</dbReference>
<dbReference type="PRINTS" id="PR01466">
    <property type="entry name" value="ARGDEIMINASE"/>
</dbReference>
<protein>
    <submittedName>
        <fullName evidence="4">Arginine deiminase</fullName>
    </submittedName>
</protein>
<dbReference type="EMBL" id="DVMQ01000006">
    <property type="protein sequence ID" value="HIU23601.1"/>
    <property type="molecule type" value="Genomic_DNA"/>
</dbReference>
<proteinExistence type="inferred from homology"/>
<evidence type="ECO:0000256" key="3">
    <source>
        <dbReference type="PIRSR" id="PIRSR006356-1"/>
    </source>
</evidence>
<dbReference type="PIRSF" id="PIRSF006356">
    <property type="entry name" value="Arg_deiminase"/>
    <property type="match status" value="1"/>
</dbReference>
<reference evidence="4" key="1">
    <citation type="submission" date="2020-10" db="EMBL/GenBank/DDBJ databases">
        <authorList>
            <person name="Gilroy R."/>
        </authorList>
    </citation>
    <scope>NUCLEOTIDE SEQUENCE</scope>
    <source>
        <strain evidence="4">ChiHjej12B11-29160</strain>
    </source>
</reference>
<gene>
    <name evidence="4" type="ORF">IAD17_01580</name>
</gene>
<keyword evidence="2" id="KW-0378">Hydrolase</keyword>
<accession>A0A9D1L4G0</accession>
<dbReference type="AlphaFoldDB" id="A0A9D1L4G0"/>
<dbReference type="GO" id="GO:0016990">
    <property type="term" value="F:arginine deiminase activity"/>
    <property type="evidence" value="ECO:0007669"/>
    <property type="project" value="InterPro"/>
</dbReference>
<dbReference type="GO" id="GO:0019546">
    <property type="term" value="P:L-arginine deiminase pathway"/>
    <property type="evidence" value="ECO:0007669"/>
    <property type="project" value="TreeGrafter"/>
</dbReference>
<dbReference type="InterPro" id="IPR003876">
    <property type="entry name" value="Arg_deiminase"/>
</dbReference>
<comment type="similarity">
    <text evidence="1">Belongs to the arginine deiminase family.</text>
</comment>
<dbReference type="SUPFAM" id="SSF55909">
    <property type="entry name" value="Pentein"/>
    <property type="match status" value="1"/>
</dbReference>